<dbReference type="PROSITE" id="PS00028">
    <property type="entry name" value="ZINC_FINGER_C2H2_1"/>
    <property type="match status" value="2"/>
</dbReference>
<evidence type="ECO:0000256" key="3">
    <source>
        <dbReference type="ARBA" id="ARBA00022771"/>
    </source>
</evidence>
<dbReference type="Proteomes" id="UP000799118">
    <property type="component" value="Unassembled WGS sequence"/>
</dbReference>
<dbReference type="Gene3D" id="3.30.160.60">
    <property type="entry name" value="Classic Zinc Finger"/>
    <property type="match status" value="2"/>
</dbReference>
<accession>A0A6A4GJ33</accession>
<dbReference type="InterPro" id="IPR036236">
    <property type="entry name" value="Znf_C2H2_sf"/>
</dbReference>
<keyword evidence="3 5" id="KW-0863">Zinc-finger</keyword>
<keyword evidence="2" id="KW-0677">Repeat</keyword>
<dbReference type="InterPro" id="IPR013087">
    <property type="entry name" value="Znf_C2H2_type"/>
</dbReference>
<proteinExistence type="predicted"/>
<evidence type="ECO:0000259" key="6">
    <source>
        <dbReference type="PROSITE" id="PS50157"/>
    </source>
</evidence>
<dbReference type="PANTHER" id="PTHR24408:SF58">
    <property type="entry name" value="TRANSCRIPTION FACTOR (TFIIIA), PUTATIVE (AFU_ORTHOLOGUE AFUA_1G05150)-RELATED"/>
    <property type="match status" value="1"/>
</dbReference>
<organism evidence="7 8">
    <name type="scientific">Gymnopus androsaceus JB14</name>
    <dbReference type="NCBI Taxonomy" id="1447944"/>
    <lineage>
        <taxon>Eukaryota</taxon>
        <taxon>Fungi</taxon>
        <taxon>Dikarya</taxon>
        <taxon>Basidiomycota</taxon>
        <taxon>Agaricomycotina</taxon>
        <taxon>Agaricomycetes</taxon>
        <taxon>Agaricomycetidae</taxon>
        <taxon>Agaricales</taxon>
        <taxon>Marasmiineae</taxon>
        <taxon>Omphalotaceae</taxon>
        <taxon>Gymnopus</taxon>
    </lineage>
</organism>
<dbReference type="GO" id="GO:0043565">
    <property type="term" value="F:sequence-specific DNA binding"/>
    <property type="evidence" value="ECO:0007669"/>
    <property type="project" value="TreeGrafter"/>
</dbReference>
<dbReference type="EMBL" id="ML769975">
    <property type="protein sequence ID" value="KAE9385518.1"/>
    <property type="molecule type" value="Genomic_DNA"/>
</dbReference>
<keyword evidence="4" id="KW-0862">Zinc</keyword>
<dbReference type="AlphaFoldDB" id="A0A6A4GJ33"/>
<dbReference type="PANTHER" id="PTHR24408">
    <property type="entry name" value="ZINC FINGER PROTEIN"/>
    <property type="match status" value="1"/>
</dbReference>
<evidence type="ECO:0000256" key="2">
    <source>
        <dbReference type="ARBA" id="ARBA00022737"/>
    </source>
</evidence>
<reference evidence="7" key="1">
    <citation type="journal article" date="2019" name="Environ. Microbiol.">
        <title>Fungal ecological strategies reflected in gene transcription - a case study of two litter decomposers.</title>
        <authorList>
            <person name="Barbi F."/>
            <person name="Kohler A."/>
            <person name="Barry K."/>
            <person name="Baskaran P."/>
            <person name="Daum C."/>
            <person name="Fauchery L."/>
            <person name="Ihrmark K."/>
            <person name="Kuo A."/>
            <person name="LaButti K."/>
            <person name="Lipzen A."/>
            <person name="Morin E."/>
            <person name="Grigoriev I.V."/>
            <person name="Henrissat B."/>
            <person name="Lindahl B."/>
            <person name="Martin F."/>
        </authorList>
    </citation>
    <scope>NUCLEOTIDE SEQUENCE</scope>
    <source>
        <strain evidence="7">JB14</strain>
    </source>
</reference>
<dbReference type="Pfam" id="PF00096">
    <property type="entry name" value="zf-C2H2"/>
    <property type="match status" value="2"/>
</dbReference>
<evidence type="ECO:0000313" key="7">
    <source>
        <dbReference type="EMBL" id="KAE9385518.1"/>
    </source>
</evidence>
<dbReference type="GO" id="GO:0008270">
    <property type="term" value="F:zinc ion binding"/>
    <property type="evidence" value="ECO:0007669"/>
    <property type="project" value="UniProtKB-KW"/>
</dbReference>
<dbReference type="SUPFAM" id="SSF57667">
    <property type="entry name" value="beta-beta-alpha zinc fingers"/>
    <property type="match status" value="1"/>
</dbReference>
<feature type="domain" description="C2H2-type" evidence="6">
    <location>
        <begin position="85"/>
        <end position="115"/>
    </location>
</feature>
<gene>
    <name evidence="7" type="ORF">BT96DRAFT_840586</name>
</gene>
<keyword evidence="8" id="KW-1185">Reference proteome</keyword>
<evidence type="ECO:0000256" key="1">
    <source>
        <dbReference type="ARBA" id="ARBA00022723"/>
    </source>
</evidence>
<feature type="domain" description="C2H2-type" evidence="6">
    <location>
        <begin position="55"/>
        <end position="82"/>
    </location>
</feature>
<evidence type="ECO:0000256" key="5">
    <source>
        <dbReference type="PROSITE-ProRule" id="PRU00042"/>
    </source>
</evidence>
<dbReference type="GO" id="GO:0005634">
    <property type="term" value="C:nucleus"/>
    <property type="evidence" value="ECO:0007669"/>
    <property type="project" value="TreeGrafter"/>
</dbReference>
<evidence type="ECO:0000313" key="8">
    <source>
        <dbReference type="Proteomes" id="UP000799118"/>
    </source>
</evidence>
<protein>
    <recommendedName>
        <fullName evidence="6">C2H2-type domain-containing protein</fullName>
    </recommendedName>
</protein>
<dbReference type="PROSITE" id="PS50157">
    <property type="entry name" value="ZINC_FINGER_C2H2_2"/>
    <property type="match status" value="2"/>
</dbReference>
<dbReference type="SMART" id="SM00355">
    <property type="entry name" value="ZnF_C2H2"/>
    <property type="match status" value="2"/>
</dbReference>
<evidence type="ECO:0000256" key="4">
    <source>
        <dbReference type="ARBA" id="ARBA00022833"/>
    </source>
</evidence>
<sequence length="155" mass="16794">MVLPQEAALSPTNSSISWSITVTSPSIDTLNLTATSIPLVPFSTDDADKASRKKFKCTMCTRAFDRAFNLKTHMETHNPNRVKAYVCTHGSCGRAFSRKHDLGRHVTSIHRNADATDKAIGVGKGAKRCDNCGGGSDCDCAEAGAEREHRKVQVE</sequence>
<name>A0A6A4GJ33_9AGAR</name>
<dbReference type="GO" id="GO:0000981">
    <property type="term" value="F:DNA-binding transcription factor activity, RNA polymerase II-specific"/>
    <property type="evidence" value="ECO:0007669"/>
    <property type="project" value="TreeGrafter"/>
</dbReference>
<dbReference type="OrthoDB" id="8117402at2759"/>
<keyword evidence="1" id="KW-0479">Metal-binding</keyword>